<reference evidence="2 3" key="1">
    <citation type="submission" date="2019-07" db="EMBL/GenBank/DDBJ databases">
        <authorList>
            <person name="Park M."/>
        </authorList>
    </citation>
    <scope>NUCLEOTIDE SEQUENCE [LARGE SCALE GENOMIC DNA]</scope>
    <source>
        <strain evidence="2 3">KCTC32445</strain>
    </source>
</reference>
<proteinExistence type="predicted"/>
<dbReference type="OrthoDB" id="9797178at2"/>
<dbReference type="Pfam" id="PF13527">
    <property type="entry name" value="Acetyltransf_9"/>
    <property type="match status" value="1"/>
</dbReference>
<feature type="domain" description="N-acetyltransferase" evidence="1">
    <location>
        <begin position="22"/>
        <end position="172"/>
    </location>
</feature>
<keyword evidence="2" id="KW-0808">Transferase</keyword>
<dbReference type="CDD" id="cd04301">
    <property type="entry name" value="NAT_SF"/>
    <property type="match status" value="1"/>
</dbReference>
<sequence length="193" mass="21044">MDWQGTGEVSQDAKRRFFRLPMIIRSAQDDDLDIIADLHRAAFSATAMGYHGEADLVRALHAGDDVVASLIAERDGDLLGHVIFSCMRVEADGNRLRAAGLGPLAVRPDQQRNGIGAALIRAGLTMLREKGVQISFVLGHADYYPRFGYCPDLAKPYMSPFAGPHFMAVHLDSGLALPQRGKAEYASAFAQME</sequence>
<organism evidence="2 3">
    <name type="scientific">Sphingorhabdus contaminans</name>
    <dbReference type="NCBI Taxonomy" id="1343899"/>
    <lineage>
        <taxon>Bacteria</taxon>
        <taxon>Pseudomonadati</taxon>
        <taxon>Pseudomonadota</taxon>
        <taxon>Alphaproteobacteria</taxon>
        <taxon>Sphingomonadales</taxon>
        <taxon>Sphingomonadaceae</taxon>
        <taxon>Sphingorhabdus</taxon>
    </lineage>
</organism>
<dbReference type="Gene3D" id="3.40.630.30">
    <property type="match status" value="1"/>
</dbReference>
<dbReference type="GO" id="GO:0016747">
    <property type="term" value="F:acyltransferase activity, transferring groups other than amino-acyl groups"/>
    <property type="evidence" value="ECO:0007669"/>
    <property type="project" value="InterPro"/>
</dbReference>
<name>A0A553WKA3_9SPHN</name>
<evidence type="ECO:0000313" key="3">
    <source>
        <dbReference type="Proteomes" id="UP000320160"/>
    </source>
</evidence>
<protein>
    <submittedName>
        <fullName evidence="2">N-acetyltransferase</fullName>
    </submittedName>
</protein>
<dbReference type="PROSITE" id="PS51186">
    <property type="entry name" value="GNAT"/>
    <property type="match status" value="1"/>
</dbReference>
<dbReference type="InterPro" id="IPR000182">
    <property type="entry name" value="GNAT_dom"/>
</dbReference>
<dbReference type="AlphaFoldDB" id="A0A553WKA3"/>
<accession>A0A553WKA3</accession>
<dbReference type="InterPro" id="IPR016181">
    <property type="entry name" value="Acyl_CoA_acyltransferase"/>
</dbReference>
<gene>
    <name evidence="2" type="ORF">FOM92_07180</name>
</gene>
<keyword evidence="3" id="KW-1185">Reference proteome</keyword>
<comment type="caution">
    <text evidence="2">The sequence shown here is derived from an EMBL/GenBank/DDBJ whole genome shotgun (WGS) entry which is preliminary data.</text>
</comment>
<evidence type="ECO:0000259" key="1">
    <source>
        <dbReference type="PROSITE" id="PS51186"/>
    </source>
</evidence>
<dbReference type="EMBL" id="VKKU01000001">
    <property type="protein sequence ID" value="TSB05147.1"/>
    <property type="molecule type" value="Genomic_DNA"/>
</dbReference>
<dbReference type="SUPFAM" id="SSF55729">
    <property type="entry name" value="Acyl-CoA N-acyltransferases (Nat)"/>
    <property type="match status" value="1"/>
</dbReference>
<evidence type="ECO:0000313" key="2">
    <source>
        <dbReference type="EMBL" id="TSB05147.1"/>
    </source>
</evidence>
<dbReference type="Proteomes" id="UP000320160">
    <property type="component" value="Unassembled WGS sequence"/>
</dbReference>